<dbReference type="EMBL" id="BGPR01004523">
    <property type="protein sequence ID" value="GBN00519.1"/>
    <property type="molecule type" value="Genomic_DNA"/>
</dbReference>
<accession>A0A4Y2KEW6</accession>
<comment type="caution">
    <text evidence="2">The sequence shown here is derived from an EMBL/GenBank/DDBJ whole genome shotgun (WGS) entry which is preliminary data.</text>
</comment>
<feature type="region of interest" description="Disordered" evidence="1">
    <location>
        <begin position="53"/>
        <end position="78"/>
    </location>
</feature>
<keyword evidence="3" id="KW-1185">Reference proteome</keyword>
<organism evidence="2 3">
    <name type="scientific">Araneus ventricosus</name>
    <name type="common">Orbweaver spider</name>
    <name type="synonym">Epeira ventricosa</name>
    <dbReference type="NCBI Taxonomy" id="182803"/>
    <lineage>
        <taxon>Eukaryota</taxon>
        <taxon>Metazoa</taxon>
        <taxon>Ecdysozoa</taxon>
        <taxon>Arthropoda</taxon>
        <taxon>Chelicerata</taxon>
        <taxon>Arachnida</taxon>
        <taxon>Araneae</taxon>
        <taxon>Araneomorphae</taxon>
        <taxon>Entelegynae</taxon>
        <taxon>Araneoidea</taxon>
        <taxon>Araneidae</taxon>
        <taxon>Araneus</taxon>
    </lineage>
</organism>
<reference evidence="2 3" key="1">
    <citation type="journal article" date="2019" name="Sci. Rep.">
        <title>Orb-weaving spider Araneus ventricosus genome elucidates the spidroin gene catalogue.</title>
        <authorList>
            <person name="Kono N."/>
            <person name="Nakamura H."/>
            <person name="Ohtoshi R."/>
            <person name="Moran D.A.P."/>
            <person name="Shinohara A."/>
            <person name="Yoshida Y."/>
            <person name="Fujiwara M."/>
            <person name="Mori M."/>
            <person name="Tomita M."/>
            <person name="Arakawa K."/>
        </authorList>
    </citation>
    <scope>NUCLEOTIDE SEQUENCE [LARGE SCALE GENOMIC DNA]</scope>
</reference>
<proteinExistence type="predicted"/>
<evidence type="ECO:0000313" key="2">
    <source>
        <dbReference type="EMBL" id="GBN00519.1"/>
    </source>
</evidence>
<sequence length="153" mass="16916">MISCDELPGKARGMEENQVPQLTCPSLIDHFQGVEKRGGKRFIQCPGVNASIPKYGNPPTEYGNPPTEYGNPPTDSELQNTFPFLPAFHASLLLLNAVKRRDQMTIAGHFLVFDNSLRERHKRSPDLSPSGPEGKEGHRPRKKGFQISPPALA</sequence>
<feature type="region of interest" description="Disordered" evidence="1">
    <location>
        <begin position="120"/>
        <end position="153"/>
    </location>
</feature>
<protein>
    <submittedName>
        <fullName evidence="2">Uncharacterized protein</fullName>
    </submittedName>
</protein>
<dbReference type="Proteomes" id="UP000499080">
    <property type="component" value="Unassembled WGS sequence"/>
</dbReference>
<evidence type="ECO:0000256" key="1">
    <source>
        <dbReference type="SAM" id="MobiDB-lite"/>
    </source>
</evidence>
<dbReference type="AlphaFoldDB" id="A0A4Y2KEW6"/>
<evidence type="ECO:0000313" key="3">
    <source>
        <dbReference type="Proteomes" id="UP000499080"/>
    </source>
</evidence>
<name>A0A4Y2KEW6_ARAVE</name>
<gene>
    <name evidence="2" type="ORF">AVEN_51455_1</name>
</gene>